<keyword evidence="6" id="KW-1185">Reference proteome</keyword>
<dbReference type="EMBL" id="CP024199">
    <property type="protein sequence ID" value="AUG51444.1"/>
    <property type="molecule type" value="Genomic_DNA"/>
</dbReference>
<evidence type="ECO:0000313" key="6">
    <source>
        <dbReference type="Proteomes" id="UP000233458"/>
    </source>
</evidence>
<evidence type="ECO:0000256" key="2">
    <source>
        <dbReference type="PROSITE-ProRule" id="PRU00169"/>
    </source>
</evidence>
<dbReference type="GO" id="GO:0000160">
    <property type="term" value="P:phosphorelay signal transduction system"/>
    <property type="evidence" value="ECO:0007669"/>
    <property type="project" value="InterPro"/>
</dbReference>
<dbReference type="SMART" id="SM00448">
    <property type="entry name" value="REC"/>
    <property type="match status" value="1"/>
</dbReference>
<organism evidence="5 7">
    <name type="scientific">Thalassospira marina</name>
    <dbReference type="NCBI Taxonomy" id="2048283"/>
    <lineage>
        <taxon>Bacteria</taxon>
        <taxon>Pseudomonadati</taxon>
        <taxon>Pseudomonadota</taxon>
        <taxon>Alphaproteobacteria</taxon>
        <taxon>Rhodospirillales</taxon>
        <taxon>Thalassospiraceae</taxon>
        <taxon>Thalassospira</taxon>
    </lineage>
</organism>
<evidence type="ECO:0000259" key="3">
    <source>
        <dbReference type="PROSITE" id="PS50110"/>
    </source>
</evidence>
<dbReference type="PANTHER" id="PTHR44591:SF3">
    <property type="entry name" value="RESPONSE REGULATORY DOMAIN-CONTAINING PROTEIN"/>
    <property type="match status" value="1"/>
</dbReference>
<dbReference type="RefSeq" id="WP_101271367.1">
    <property type="nucleotide sequence ID" value="NZ_CP024199.1"/>
</dbReference>
<sequence length="124" mass="13838">MSDGRKILVLEDEPITRSLLQAILRKDGYQVTITSSFEEADGAWQRGKYDLVIADYFLEGTRTGADFVRSMRNGDRKVPAIALSIADNGENREAIEEAGFDFYLPKPIDVRLLSDAIEKLLNAA</sequence>
<protein>
    <recommendedName>
        <fullName evidence="3">Response regulatory domain-containing protein</fullName>
    </recommendedName>
</protein>
<feature type="modified residue" description="4-aspartylphosphate" evidence="2">
    <location>
        <position position="55"/>
    </location>
</feature>
<dbReference type="InterPro" id="IPR050595">
    <property type="entry name" value="Bact_response_regulator"/>
</dbReference>
<dbReference type="EMBL" id="NWTK01000023">
    <property type="protein sequence ID" value="PKR48418.1"/>
    <property type="molecule type" value="Genomic_DNA"/>
</dbReference>
<accession>A0A2N3KCW3</accession>
<dbReference type="Pfam" id="PF00072">
    <property type="entry name" value="Response_reg"/>
    <property type="match status" value="1"/>
</dbReference>
<dbReference type="KEGG" id="thac:CSC3H3_00990"/>
<dbReference type="SUPFAM" id="SSF52172">
    <property type="entry name" value="CheY-like"/>
    <property type="match status" value="1"/>
</dbReference>
<dbReference type="InterPro" id="IPR011006">
    <property type="entry name" value="CheY-like_superfamily"/>
</dbReference>
<evidence type="ECO:0000313" key="7">
    <source>
        <dbReference type="Proteomes" id="UP000233597"/>
    </source>
</evidence>
<feature type="domain" description="Response regulatory" evidence="3">
    <location>
        <begin position="6"/>
        <end position="121"/>
    </location>
</feature>
<dbReference type="PANTHER" id="PTHR44591">
    <property type="entry name" value="STRESS RESPONSE REGULATOR PROTEIN 1"/>
    <property type="match status" value="1"/>
</dbReference>
<gene>
    <name evidence="5" type="ORF">COO20_24440</name>
    <name evidence="4" type="ORF">CSC3H3_00990</name>
</gene>
<dbReference type="InterPro" id="IPR001789">
    <property type="entry name" value="Sig_transdc_resp-reg_receiver"/>
</dbReference>
<dbReference type="Proteomes" id="UP000233597">
    <property type="component" value="Unassembled WGS sequence"/>
</dbReference>
<dbReference type="Gene3D" id="3.40.50.2300">
    <property type="match status" value="1"/>
</dbReference>
<evidence type="ECO:0000313" key="4">
    <source>
        <dbReference type="EMBL" id="AUG51444.1"/>
    </source>
</evidence>
<reference evidence="4 6" key="2">
    <citation type="submission" date="2017-10" db="EMBL/GenBank/DDBJ databases">
        <title>Biodiversity and function of Thalassospira species in the particle-attached aromatic-hydrocarbon-degrading consortia from the surface seawater of the China South Sea.</title>
        <authorList>
            <person name="Dong C."/>
            <person name="Liu R."/>
            <person name="Shao Z."/>
        </authorList>
    </citation>
    <scope>NUCLEOTIDE SEQUENCE [LARGE SCALE GENOMIC DNA]</scope>
    <source>
        <strain evidence="4 6">CSC3H3</strain>
    </source>
</reference>
<evidence type="ECO:0000313" key="5">
    <source>
        <dbReference type="EMBL" id="PKR48418.1"/>
    </source>
</evidence>
<proteinExistence type="predicted"/>
<name>A0A2N3KCW3_9PROT</name>
<dbReference type="Proteomes" id="UP000233458">
    <property type="component" value="Chromosome"/>
</dbReference>
<keyword evidence="1 2" id="KW-0597">Phosphoprotein</keyword>
<dbReference type="CDD" id="cd00156">
    <property type="entry name" value="REC"/>
    <property type="match status" value="1"/>
</dbReference>
<dbReference type="PROSITE" id="PS50110">
    <property type="entry name" value="RESPONSE_REGULATORY"/>
    <property type="match status" value="1"/>
</dbReference>
<dbReference type="AlphaFoldDB" id="A0A2N3KCW3"/>
<dbReference type="OrthoDB" id="7326651at2"/>
<evidence type="ECO:0000256" key="1">
    <source>
        <dbReference type="ARBA" id="ARBA00022553"/>
    </source>
</evidence>
<reference evidence="5 7" key="1">
    <citation type="submission" date="2017-09" db="EMBL/GenBank/DDBJ databases">
        <title>Biodiversity and function of Thalassospira species in the particle-attached aromatic-hydrocarbon-degrading consortia from the surface seawater of the South China Sea.</title>
        <authorList>
            <person name="Dong C."/>
            <person name="Liu R."/>
            <person name="Shao Z."/>
        </authorList>
    </citation>
    <scope>NUCLEOTIDE SEQUENCE [LARGE SCALE GENOMIC DNA]</scope>
    <source>
        <strain evidence="5 7">CSC1P2</strain>
    </source>
</reference>